<dbReference type="InterPro" id="IPR046335">
    <property type="entry name" value="LacI/GalR-like_sensor"/>
</dbReference>
<keyword evidence="2 5" id="KW-0238">DNA-binding</keyword>
<comment type="caution">
    <text evidence="5">The sequence shown here is derived from an EMBL/GenBank/DDBJ whole genome shotgun (WGS) entry which is preliminary data.</text>
</comment>
<dbReference type="PANTHER" id="PTHR30146">
    <property type="entry name" value="LACI-RELATED TRANSCRIPTIONAL REPRESSOR"/>
    <property type="match status" value="1"/>
</dbReference>
<proteinExistence type="predicted"/>
<dbReference type="InterPro" id="IPR010982">
    <property type="entry name" value="Lambda_DNA-bd_dom_sf"/>
</dbReference>
<dbReference type="AlphaFoldDB" id="A0A7Y6TU94"/>
<keyword evidence="3" id="KW-0804">Transcription</keyword>
<dbReference type="EMBL" id="JABWPM010000038">
    <property type="protein sequence ID" value="NUY98973.1"/>
    <property type="molecule type" value="Genomic_DNA"/>
</dbReference>
<dbReference type="SMART" id="SM00354">
    <property type="entry name" value="HTH_LACI"/>
    <property type="match status" value="1"/>
</dbReference>
<gene>
    <name evidence="5" type="ORF">HU668_21265</name>
</gene>
<protein>
    <submittedName>
        <fullName evidence="5">LacI family DNA-binding transcriptional regulator</fullName>
    </submittedName>
</protein>
<sequence>MSIQKIARLAGVSVATVSRVLNNSDSVKDRNRQKVLQAIKESNYQPNLLARQLRTARSSMILVMVSDISNPFCAEVVKGIEEQAEKNGYRILLCNSGSDIERSRSSLQLLSGKMVDGIITMDAFSKLAELSQLIGTAPWVQCAEYDDSGATSCVGIDDRVAARQVVGYLAEQGRQRIGLINHDLSYNYARLRQQGYLQQLGQQRLSWQAIAYASELSFSAGQAAMNLLLQAETRPDAVFAVSDTLAAGAMAAIQQAGLRIPDDIAVVGFDGTELAGMVSPPLTTLAQPSREIGRQACVLVLQKIARPDASPQRIIMTGELILRASS</sequence>
<dbReference type="Pfam" id="PF00356">
    <property type="entry name" value="LacI"/>
    <property type="match status" value="1"/>
</dbReference>
<dbReference type="PROSITE" id="PS50932">
    <property type="entry name" value="HTH_LACI_2"/>
    <property type="match status" value="1"/>
</dbReference>
<dbReference type="SUPFAM" id="SSF53822">
    <property type="entry name" value="Periplasmic binding protein-like I"/>
    <property type="match status" value="1"/>
</dbReference>
<dbReference type="CDD" id="cd06284">
    <property type="entry name" value="PBP1_LacI-like"/>
    <property type="match status" value="1"/>
</dbReference>
<organism evidence="5 6">
    <name type="scientific">Pantoea brenneri</name>
    <dbReference type="NCBI Taxonomy" id="472694"/>
    <lineage>
        <taxon>Bacteria</taxon>
        <taxon>Pseudomonadati</taxon>
        <taxon>Pseudomonadota</taxon>
        <taxon>Gammaproteobacteria</taxon>
        <taxon>Enterobacterales</taxon>
        <taxon>Erwiniaceae</taxon>
        <taxon>Pantoea</taxon>
    </lineage>
</organism>
<dbReference type="RefSeq" id="WP_069729744.1">
    <property type="nucleotide sequence ID" value="NZ_JABWPE010000038.1"/>
</dbReference>
<dbReference type="Pfam" id="PF13377">
    <property type="entry name" value="Peripla_BP_3"/>
    <property type="match status" value="1"/>
</dbReference>
<dbReference type="InterPro" id="IPR000843">
    <property type="entry name" value="HTH_LacI"/>
</dbReference>
<dbReference type="PRINTS" id="PR00036">
    <property type="entry name" value="HTHLACI"/>
</dbReference>
<evidence type="ECO:0000256" key="1">
    <source>
        <dbReference type="ARBA" id="ARBA00023015"/>
    </source>
</evidence>
<dbReference type="InterPro" id="IPR028082">
    <property type="entry name" value="Peripla_BP_I"/>
</dbReference>
<evidence type="ECO:0000259" key="4">
    <source>
        <dbReference type="PROSITE" id="PS50932"/>
    </source>
</evidence>
<evidence type="ECO:0000313" key="5">
    <source>
        <dbReference type="EMBL" id="NUY98973.1"/>
    </source>
</evidence>
<dbReference type="GO" id="GO:0000976">
    <property type="term" value="F:transcription cis-regulatory region binding"/>
    <property type="evidence" value="ECO:0007669"/>
    <property type="project" value="TreeGrafter"/>
</dbReference>
<evidence type="ECO:0000313" key="6">
    <source>
        <dbReference type="Proteomes" id="UP000566985"/>
    </source>
</evidence>
<dbReference type="Gene3D" id="1.10.260.40">
    <property type="entry name" value="lambda repressor-like DNA-binding domains"/>
    <property type="match status" value="1"/>
</dbReference>
<dbReference type="SUPFAM" id="SSF47413">
    <property type="entry name" value="lambda repressor-like DNA-binding domains"/>
    <property type="match status" value="1"/>
</dbReference>
<feature type="domain" description="HTH lacI-type" evidence="4">
    <location>
        <begin position="1"/>
        <end position="55"/>
    </location>
</feature>
<dbReference type="CDD" id="cd01392">
    <property type="entry name" value="HTH_LacI"/>
    <property type="match status" value="1"/>
</dbReference>
<dbReference type="PANTHER" id="PTHR30146:SF109">
    <property type="entry name" value="HTH-TYPE TRANSCRIPTIONAL REGULATOR GALS"/>
    <property type="match status" value="1"/>
</dbReference>
<reference evidence="5 6" key="1">
    <citation type="submission" date="2020-05" db="EMBL/GenBank/DDBJ databases">
        <title>Whole Genome Sequences of Enterobacteriales Associated with the International Space Station.</title>
        <authorList>
            <person name="Bharadwaj A."/>
            <person name="Daudu R."/>
            <person name="Singh N."/>
            <person name="Wood J."/>
            <person name="Debieu M."/>
            <person name="Mason C."/>
            <person name="Wang C."/>
            <person name="Venkateswaran K."/>
        </authorList>
    </citation>
    <scope>NUCLEOTIDE SEQUENCE [LARGE SCALE GENOMIC DNA]</scope>
    <source>
        <strain evidence="5 6">IF5SW-B1</strain>
    </source>
</reference>
<dbReference type="GeneID" id="57347715"/>
<accession>A0A7Y6TU94</accession>
<evidence type="ECO:0000256" key="2">
    <source>
        <dbReference type="ARBA" id="ARBA00023125"/>
    </source>
</evidence>
<evidence type="ECO:0000256" key="3">
    <source>
        <dbReference type="ARBA" id="ARBA00023163"/>
    </source>
</evidence>
<dbReference type="GO" id="GO:0003700">
    <property type="term" value="F:DNA-binding transcription factor activity"/>
    <property type="evidence" value="ECO:0007669"/>
    <property type="project" value="TreeGrafter"/>
</dbReference>
<name>A0A7Y6TU94_9GAMM</name>
<dbReference type="Gene3D" id="3.40.50.2300">
    <property type="match status" value="2"/>
</dbReference>
<keyword evidence="1" id="KW-0805">Transcription regulation</keyword>
<dbReference type="Proteomes" id="UP000566985">
    <property type="component" value="Unassembled WGS sequence"/>
</dbReference>